<proteinExistence type="predicted"/>
<dbReference type="AlphaFoldDB" id="A0A8J5MFY5"/>
<evidence type="ECO:0000313" key="2">
    <source>
        <dbReference type="Proteomes" id="UP000709295"/>
    </source>
</evidence>
<accession>A0A8J5MFY5</accession>
<name>A0A8J5MFY5_9STRA</name>
<dbReference type="Proteomes" id="UP000709295">
    <property type="component" value="Unassembled WGS sequence"/>
</dbReference>
<gene>
    <name evidence="1" type="ORF">JG688_00009445</name>
</gene>
<keyword evidence="2" id="KW-1185">Reference proteome</keyword>
<comment type="caution">
    <text evidence="1">The sequence shown here is derived from an EMBL/GenBank/DDBJ whole genome shotgun (WGS) entry which is preliminary data.</text>
</comment>
<organism evidence="1 2">
    <name type="scientific">Phytophthora aleatoria</name>
    <dbReference type="NCBI Taxonomy" id="2496075"/>
    <lineage>
        <taxon>Eukaryota</taxon>
        <taxon>Sar</taxon>
        <taxon>Stramenopiles</taxon>
        <taxon>Oomycota</taxon>
        <taxon>Peronosporomycetes</taxon>
        <taxon>Peronosporales</taxon>
        <taxon>Peronosporaceae</taxon>
        <taxon>Phytophthora</taxon>
    </lineage>
</organism>
<reference evidence="1" key="1">
    <citation type="submission" date="2021-01" db="EMBL/GenBank/DDBJ databases">
        <title>Phytophthora aleatoria, a newly-described species from Pinus radiata is distinct from Phytophthora cactorum isolates based on comparative genomics.</title>
        <authorList>
            <person name="Mcdougal R."/>
            <person name="Panda P."/>
            <person name="Williams N."/>
            <person name="Studholme D.J."/>
        </authorList>
    </citation>
    <scope>NUCLEOTIDE SEQUENCE</scope>
    <source>
        <strain evidence="1">NZFS 4037</strain>
    </source>
</reference>
<dbReference type="EMBL" id="JAENGY010000541">
    <property type="protein sequence ID" value="KAG6960734.1"/>
    <property type="molecule type" value="Genomic_DNA"/>
</dbReference>
<sequence length="86" mass="9397">MDGIPTPTTLSPTLGVLALRPLNVLPTRHRFVVLEFVKRASAWPRLSTSSSSDFRPLTLTLPSISGFWRVVLVVPPPISDSSKNSN</sequence>
<evidence type="ECO:0000313" key="1">
    <source>
        <dbReference type="EMBL" id="KAG6960734.1"/>
    </source>
</evidence>
<protein>
    <submittedName>
        <fullName evidence="1">Uncharacterized protein</fullName>
    </submittedName>
</protein>